<dbReference type="Gene3D" id="3.30.450.90">
    <property type="match status" value="1"/>
</dbReference>
<evidence type="ECO:0000256" key="1">
    <source>
        <dbReference type="ARBA" id="ARBA00006611"/>
    </source>
</evidence>
<dbReference type="GO" id="GO:0005524">
    <property type="term" value="F:ATP binding"/>
    <property type="evidence" value="ECO:0007669"/>
    <property type="project" value="UniProtKB-KW"/>
</dbReference>
<evidence type="ECO:0000256" key="3">
    <source>
        <dbReference type="ARBA" id="ARBA00022840"/>
    </source>
</evidence>
<reference evidence="5 6" key="1">
    <citation type="submission" date="2018-05" db="EMBL/GenBank/DDBJ databases">
        <title>A metagenomic window into the 2 km-deep terrestrial subsurface aquifer revealed taxonomically and functionally diverse microbial community comprising novel uncultured bacterial lineages.</title>
        <authorList>
            <person name="Kadnikov V.V."/>
            <person name="Mardanov A.V."/>
            <person name="Beletsky A.V."/>
            <person name="Banks D."/>
            <person name="Pimenov N.V."/>
            <person name="Frank Y.A."/>
            <person name="Karnachuk O.V."/>
            <person name="Ravin N.V."/>
        </authorList>
    </citation>
    <scope>NUCLEOTIDE SEQUENCE [LARGE SCALE GENOMIC DNA]</scope>
    <source>
        <strain evidence="5">BY5</strain>
    </source>
</reference>
<proteinExistence type="inferred from homology"/>
<dbReference type="Pfam" id="PF00437">
    <property type="entry name" value="T2SSE"/>
    <property type="match status" value="1"/>
</dbReference>
<feature type="domain" description="Bacterial type II secretion system protein E" evidence="4">
    <location>
        <begin position="374"/>
        <end position="388"/>
    </location>
</feature>
<dbReference type="SUPFAM" id="SSF52540">
    <property type="entry name" value="P-loop containing nucleoside triphosphate hydrolases"/>
    <property type="match status" value="1"/>
</dbReference>
<dbReference type="GO" id="GO:0016887">
    <property type="term" value="F:ATP hydrolysis activity"/>
    <property type="evidence" value="ECO:0007669"/>
    <property type="project" value="TreeGrafter"/>
</dbReference>
<dbReference type="FunFam" id="3.30.300.160:FF:000002">
    <property type="entry name" value="Type II secretion system protein E"/>
    <property type="match status" value="1"/>
</dbReference>
<dbReference type="InterPro" id="IPR001482">
    <property type="entry name" value="T2SS/T4SS_dom"/>
</dbReference>
<keyword evidence="3" id="KW-0067">ATP-binding</keyword>
<dbReference type="EMBL" id="QOQW01000007">
    <property type="protein sequence ID" value="RCK80303.1"/>
    <property type="molecule type" value="Genomic_DNA"/>
</dbReference>
<dbReference type="Gene3D" id="3.30.300.160">
    <property type="entry name" value="Type II secretion system, protein E, N-terminal domain"/>
    <property type="match status" value="1"/>
</dbReference>
<dbReference type="Gene3D" id="3.40.50.300">
    <property type="entry name" value="P-loop containing nucleotide triphosphate hydrolases"/>
    <property type="match status" value="1"/>
</dbReference>
<sequence>MPTAKHSIEELMLEKKILTEEQLEKAKNIQAQTLERLEDILIRLGFLNEKDMLDLWAEFLDIAVIDLTNIKVDAKVLSLIPEYQAKQYKVIPYKKSGNKLTIVMADPFDIMAKDMIAFLTQCKLEVLIAPRSQIELAIKQLYSWEGFQVAGEETLLSGHDDGTELVRRTSEEGPVVQFLNAIFKQAILKRASDIHVEPREDMLLVRFRIDGTLHDAMTGPKSLLAPLISRIKILSHLDIAERRLPQDGRLKVRMENKDIDFRVSTVPSLLGEKAVLRILQRESAFDLDNIGFLPDDLNRLKIALDEPYGLILVTGPTGAGKTTTLFGMLKYFNSSEINIFTIENPIEYRIDGITQVQTNEKIGLDFAQGLRAALRQDPDIVLVGEIRDLETADIAFRASLTGHKVLSTLHTNNAPASINRLINMGVPAYLVCAALRVVIAQKLLHRICPKCRTEYRPSQKTLQRLKLPASRVMSARFFKGAGCRDCNQTGAFGRLGVYETMIITPSLRDVIMEGGTELAIKRVARLEGMKTLREIAVQKAFDGLTTLEEVLYVTPSDDEGPHLNAQALALAARLGKIPAAGPLPVMVTAAPTAAGPETAAAASLAGPVAAPLAAGPLDPNDPLLKTIFRSIEEDFLFFDDEELAQRLQMPAAQVVECRQLLNLERTRDGFQKKYGRWPEHLGEEEVAELWRSVLDKQGRLPAFLFEHEESARLFIRVMVGEGLKALARQGVVPDKLPGAFTREFCAQFGLDQALEWAHGSLFTLVDLAMPGRFRPWQFGETEAWLAAGPLEERAREALDWLMTVRLGCSRGDLPQLLTAEVIREAGLEPLLQKYGNSVYRFVQAVYPDVFQPWQFADEEALIWFRDDRLETAKAATRWLVETRLTLPADEIPRRISLQDFHHYGLAKLLDLFNQNLYQIFENAYPGRFKPWEFAEMIDLWRAPNALEMAREATHWLVKEKLQWDLATAPYQLTRRHFLAHGLGFMLGTLFNHSPFMAIENAFEAVKTDEIFQKGLFTYSQELREIAAKWTSLAEKIALNHFGKARFKVTLPNLKVAPIVPETDRMYYNAANQIEYVPQIVIAKLSAYDDFADFSNWVPYCDRLLYWVLSDDRAAGYIGPSHPKVKLVFAESLVAGLRSKGMHDVVEKMISLKSAFDRLLDRKAPAGRAGLGA</sequence>
<dbReference type="PROSITE" id="PS00662">
    <property type="entry name" value="T2SP_E"/>
    <property type="match status" value="1"/>
</dbReference>
<protein>
    <submittedName>
        <fullName evidence="5">Type IV fimbrial assembly, ATPase PilB</fullName>
    </submittedName>
</protein>
<accession>A0A367ZQB3</accession>
<evidence type="ECO:0000313" key="6">
    <source>
        <dbReference type="Proteomes" id="UP000252355"/>
    </source>
</evidence>
<dbReference type="AlphaFoldDB" id="A0A367ZQB3"/>
<gene>
    <name evidence="5" type="ORF">OZSIB_3485</name>
</gene>
<dbReference type="PANTHER" id="PTHR30258:SF1">
    <property type="entry name" value="PROTEIN TRANSPORT PROTEIN HOFB HOMOLOG"/>
    <property type="match status" value="1"/>
</dbReference>
<dbReference type="InterPro" id="IPR007831">
    <property type="entry name" value="T2SS_GspE_N"/>
</dbReference>
<dbReference type="FunFam" id="3.30.450.90:FF:000001">
    <property type="entry name" value="Type II secretion system ATPase GspE"/>
    <property type="match status" value="1"/>
</dbReference>
<name>A0A367ZQB3_9BACT</name>
<dbReference type="Proteomes" id="UP000252355">
    <property type="component" value="Unassembled WGS sequence"/>
</dbReference>
<dbReference type="PANTHER" id="PTHR30258">
    <property type="entry name" value="TYPE II SECRETION SYSTEM PROTEIN GSPE-RELATED"/>
    <property type="match status" value="1"/>
</dbReference>
<organism evidence="5 6">
    <name type="scientific">Candidatus Ozemobacter sibiricus</name>
    <dbReference type="NCBI Taxonomy" id="2268124"/>
    <lineage>
        <taxon>Bacteria</taxon>
        <taxon>Candidatus Ozemobacteria</taxon>
        <taxon>Candidatus Ozemobacterales</taxon>
        <taxon>Candidatus Ozemobacteraceae</taxon>
        <taxon>Candidatus Ozemobacter</taxon>
    </lineage>
</organism>
<dbReference type="CDD" id="cd01129">
    <property type="entry name" value="PulE-GspE-like"/>
    <property type="match status" value="1"/>
</dbReference>
<dbReference type="InterPro" id="IPR027417">
    <property type="entry name" value="P-loop_NTPase"/>
</dbReference>
<comment type="similarity">
    <text evidence="1">Belongs to the GSP E family.</text>
</comment>
<dbReference type="Pfam" id="PF05157">
    <property type="entry name" value="MshEN"/>
    <property type="match status" value="1"/>
</dbReference>
<evidence type="ECO:0000259" key="4">
    <source>
        <dbReference type="PROSITE" id="PS00662"/>
    </source>
</evidence>
<dbReference type="FunFam" id="3.40.50.300:FF:000398">
    <property type="entry name" value="Type IV pilus assembly ATPase PilB"/>
    <property type="match status" value="1"/>
</dbReference>
<keyword evidence="2" id="KW-0547">Nucleotide-binding</keyword>
<evidence type="ECO:0000256" key="2">
    <source>
        <dbReference type="ARBA" id="ARBA00022741"/>
    </source>
</evidence>
<dbReference type="Gene3D" id="1.10.40.70">
    <property type="match status" value="1"/>
</dbReference>
<dbReference type="InterPro" id="IPR037257">
    <property type="entry name" value="T2SS_E_N_sf"/>
</dbReference>
<evidence type="ECO:0000313" key="5">
    <source>
        <dbReference type="EMBL" id="RCK80303.1"/>
    </source>
</evidence>
<dbReference type="SUPFAM" id="SSF160246">
    <property type="entry name" value="EspE N-terminal domain-like"/>
    <property type="match status" value="1"/>
</dbReference>
<comment type="caution">
    <text evidence="5">The sequence shown here is derived from an EMBL/GenBank/DDBJ whole genome shotgun (WGS) entry which is preliminary data.</text>
</comment>
<dbReference type="GO" id="GO:0005886">
    <property type="term" value="C:plasma membrane"/>
    <property type="evidence" value="ECO:0007669"/>
    <property type="project" value="TreeGrafter"/>
</dbReference>